<dbReference type="PANTHER" id="PTHR42034:SF1">
    <property type="entry name" value="CONDENSATION DOMAIN-CONTAINING PROTEIN"/>
    <property type="match status" value="1"/>
</dbReference>
<comment type="caution">
    <text evidence="1">The sequence shown here is derived from an EMBL/GenBank/DDBJ whole genome shotgun (WGS) entry which is preliminary data.</text>
</comment>
<evidence type="ECO:0000313" key="1">
    <source>
        <dbReference type="EMBL" id="KAK3901902.1"/>
    </source>
</evidence>
<gene>
    <name evidence="1" type="ORF">C8A05DRAFT_34406</name>
</gene>
<name>A0AAN6MKV8_9PEZI</name>
<reference evidence="1" key="1">
    <citation type="journal article" date="2023" name="Mol. Phylogenet. Evol.">
        <title>Genome-scale phylogeny and comparative genomics of the fungal order Sordariales.</title>
        <authorList>
            <person name="Hensen N."/>
            <person name="Bonometti L."/>
            <person name="Westerberg I."/>
            <person name="Brannstrom I.O."/>
            <person name="Guillou S."/>
            <person name="Cros-Aarteil S."/>
            <person name="Calhoun S."/>
            <person name="Haridas S."/>
            <person name="Kuo A."/>
            <person name="Mondo S."/>
            <person name="Pangilinan J."/>
            <person name="Riley R."/>
            <person name="LaButti K."/>
            <person name="Andreopoulos B."/>
            <person name="Lipzen A."/>
            <person name="Chen C."/>
            <person name="Yan M."/>
            <person name="Daum C."/>
            <person name="Ng V."/>
            <person name="Clum A."/>
            <person name="Steindorff A."/>
            <person name="Ohm R.A."/>
            <person name="Martin F."/>
            <person name="Silar P."/>
            <person name="Natvig D.O."/>
            <person name="Lalanne C."/>
            <person name="Gautier V."/>
            <person name="Ament-Velasquez S.L."/>
            <person name="Kruys A."/>
            <person name="Hutchinson M.I."/>
            <person name="Powell A.J."/>
            <person name="Barry K."/>
            <person name="Miller A.N."/>
            <person name="Grigoriev I.V."/>
            <person name="Debuchy R."/>
            <person name="Gladieux P."/>
            <person name="Hiltunen Thoren M."/>
            <person name="Johannesson H."/>
        </authorList>
    </citation>
    <scope>NUCLEOTIDE SEQUENCE</scope>
    <source>
        <strain evidence="1">CBS 103.79</strain>
    </source>
</reference>
<proteinExistence type="predicted"/>
<protein>
    <submittedName>
        <fullName evidence="1">Uncharacterized protein</fullName>
    </submittedName>
</protein>
<reference evidence="1" key="2">
    <citation type="submission" date="2023-05" db="EMBL/GenBank/DDBJ databases">
        <authorList>
            <consortium name="Lawrence Berkeley National Laboratory"/>
            <person name="Steindorff A."/>
            <person name="Hensen N."/>
            <person name="Bonometti L."/>
            <person name="Westerberg I."/>
            <person name="Brannstrom I.O."/>
            <person name="Guillou S."/>
            <person name="Cros-Aarteil S."/>
            <person name="Calhoun S."/>
            <person name="Haridas S."/>
            <person name="Kuo A."/>
            <person name="Mondo S."/>
            <person name="Pangilinan J."/>
            <person name="Riley R."/>
            <person name="Labutti K."/>
            <person name="Andreopoulos B."/>
            <person name="Lipzen A."/>
            <person name="Chen C."/>
            <person name="Yanf M."/>
            <person name="Daum C."/>
            <person name="Ng V."/>
            <person name="Clum A."/>
            <person name="Ohm R."/>
            <person name="Martin F."/>
            <person name="Silar P."/>
            <person name="Natvig D."/>
            <person name="Lalanne C."/>
            <person name="Gautier V."/>
            <person name="Ament-Velasquez S.L."/>
            <person name="Kruys A."/>
            <person name="Hutchinson M.I."/>
            <person name="Powell A.J."/>
            <person name="Barry K."/>
            <person name="Miller A.N."/>
            <person name="Grigoriev I.V."/>
            <person name="Debuchy R."/>
            <person name="Gladieux P."/>
            <person name="Thoren M.H."/>
            <person name="Johannesson H."/>
        </authorList>
    </citation>
    <scope>NUCLEOTIDE SEQUENCE</scope>
    <source>
        <strain evidence="1">CBS 103.79</strain>
    </source>
</reference>
<evidence type="ECO:0000313" key="2">
    <source>
        <dbReference type="Proteomes" id="UP001303889"/>
    </source>
</evidence>
<dbReference type="SUPFAM" id="SSF52777">
    <property type="entry name" value="CoA-dependent acyltransferases"/>
    <property type="match status" value="1"/>
</dbReference>
<dbReference type="Gene3D" id="3.30.559.10">
    <property type="entry name" value="Chloramphenicol acetyltransferase-like domain"/>
    <property type="match status" value="1"/>
</dbReference>
<accession>A0AAN6MKV8</accession>
<sequence>MAVYPWIKTSDKTYEQQYGFMERFFTRFLGEEGVPSQFTIMATVEFRVAGAQSDDLESRLRKTWRAMRYNSPSVAALSGPKGKIYRIPNDVALADWETTTFKRHPPGTTAEKLFGSIDRAALITLHFLPGAGNAPDAHQIVLQAEHQNIDGRGVFYLIHRFWTVFTTPSLLSTPPFGDEWTRLPPAMDDLLSLPAQPSPADHSLAAEWIAPLASVTPLGILIPASHSPTQLPTTSLRALLRLSQLETAALIAACKAHSLTVTSAWVAALALALAAAQTTSGQPLPADAALVSFATCDMRRYFPHATFDPTSAPVACYHAAIPTALRIDGGKASFLDLAAEMKHEFHGGSVTAARGRAWAPFVGLMGDVVVAAATAAGSGNARRSAPLISSLGVVDDFVEKSYDGEGGEVEVLDVWIADTMMSSTNLWMLHTWDGMLNLSVTYNEAYFPVGLMEGVLERIWEELRSGLGLVL</sequence>
<dbReference type="Gene3D" id="3.30.559.30">
    <property type="entry name" value="Nonribosomal peptide synthetase, condensation domain"/>
    <property type="match status" value="1"/>
</dbReference>
<organism evidence="1 2">
    <name type="scientific">Staphylotrichum tortipilum</name>
    <dbReference type="NCBI Taxonomy" id="2831512"/>
    <lineage>
        <taxon>Eukaryota</taxon>
        <taxon>Fungi</taxon>
        <taxon>Dikarya</taxon>
        <taxon>Ascomycota</taxon>
        <taxon>Pezizomycotina</taxon>
        <taxon>Sordariomycetes</taxon>
        <taxon>Sordariomycetidae</taxon>
        <taxon>Sordariales</taxon>
        <taxon>Chaetomiaceae</taxon>
        <taxon>Staphylotrichum</taxon>
    </lineage>
</organism>
<dbReference type="EMBL" id="MU855547">
    <property type="protein sequence ID" value="KAK3901902.1"/>
    <property type="molecule type" value="Genomic_DNA"/>
</dbReference>
<dbReference type="PANTHER" id="PTHR42034">
    <property type="entry name" value="CHROMOSOME 7, WHOLE GENOME SHOTGUN SEQUENCE-RELATED"/>
    <property type="match status" value="1"/>
</dbReference>
<dbReference type="AlphaFoldDB" id="A0AAN6MKV8"/>
<dbReference type="InterPro" id="IPR023213">
    <property type="entry name" value="CAT-like_dom_sf"/>
</dbReference>
<keyword evidence="2" id="KW-1185">Reference proteome</keyword>
<dbReference type="Proteomes" id="UP001303889">
    <property type="component" value="Unassembled WGS sequence"/>
</dbReference>